<dbReference type="AlphaFoldDB" id="A0A2H3BAV0"/>
<organism evidence="1 2">
    <name type="scientific">Armillaria solidipes</name>
    <dbReference type="NCBI Taxonomy" id="1076256"/>
    <lineage>
        <taxon>Eukaryota</taxon>
        <taxon>Fungi</taxon>
        <taxon>Dikarya</taxon>
        <taxon>Basidiomycota</taxon>
        <taxon>Agaricomycotina</taxon>
        <taxon>Agaricomycetes</taxon>
        <taxon>Agaricomycetidae</taxon>
        <taxon>Agaricales</taxon>
        <taxon>Marasmiineae</taxon>
        <taxon>Physalacriaceae</taxon>
        <taxon>Armillaria</taxon>
    </lineage>
</organism>
<evidence type="ECO:0000313" key="1">
    <source>
        <dbReference type="EMBL" id="PBK61707.1"/>
    </source>
</evidence>
<proteinExistence type="predicted"/>
<sequence>MSSALVNCLIHATGTQTSRIAFCAGFNFGAAPLSLVVLNETKPSYTVLTRFLSYAVASMRHRLRGGNGTVLLDERIGLIVRGRHYFAQVICPNSQEAPSYPMQSLGGKIEVDYLDGSRRAYQMLIPSGWMTRPLPCQSFYRGYDSEVEQLSDEYVSSFVLMNVDYNESTVQEGRTPQ</sequence>
<keyword evidence="2" id="KW-1185">Reference proteome</keyword>
<evidence type="ECO:0000313" key="2">
    <source>
        <dbReference type="Proteomes" id="UP000218334"/>
    </source>
</evidence>
<accession>A0A2H3BAV0</accession>
<name>A0A2H3BAV0_9AGAR</name>
<protein>
    <submittedName>
        <fullName evidence="1">Uncharacterized protein</fullName>
    </submittedName>
</protein>
<dbReference type="EMBL" id="KZ293473">
    <property type="protein sequence ID" value="PBK61707.1"/>
    <property type="molecule type" value="Genomic_DNA"/>
</dbReference>
<gene>
    <name evidence="1" type="ORF">ARMSODRAFT_981279</name>
</gene>
<reference evidence="2" key="1">
    <citation type="journal article" date="2017" name="Nat. Ecol. Evol.">
        <title>Genome expansion and lineage-specific genetic innovations in the forest pathogenic fungi Armillaria.</title>
        <authorList>
            <person name="Sipos G."/>
            <person name="Prasanna A.N."/>
            <person name="Walter M.C."/>
            <person name="O'Connor E."/>
            <person name="Balint B."/>
            <person name="Krizsan K."/>
            <person name="Kiss B."/>
            <person name="Hess J."/>
            <person name="Varga T."/>
            <person name="Slot J."/>
            <person name="Riley R."/>
            <person name="Boka B."/>
            <person name="Rigling D."/>
            <person name="Barry K."/>
            <person name="Lee J."/>
            <person name="Mihaltcheva S."/>
            <person name="LaButti K."/>
            <person name="Lipzen A."/>
            <person name="Waldron R."/>
            <person name="Moloney N.M."/>
            <person name="Sperisen C."/>
            <person name="Kredics L."/>
            <person name="Vagvoelgyi C."/>
            <person name="Patrignani A."/>
            <person name="Fitzpatrick D."/>
            <person name="Nagy I."/>
            <person name="Doyle S."/>
            <person name="Anderson J.B."/>
            <person name="Grigoriev I.V."/>
            <person name="Gueldener U."/>
            <person name="Muensterkoetter M."/>
            <person name="Nagy L.G."/>
        </authorList>
    </citation>
    <scope>NUCLEOTIDE SEQUENCE [LARGE SCALE GENOMIC DNA]</scope>
    <source>
        <strain evidence="2">28-4</strain>
    </source>
</reference>
<dbReference type="Proteomes" id="UP000218334">
    <property type="component" value="Unassembled WGS sequence"/>
</dbReference>